<gene>
    <name evidence="1" type="ORF">K431DRAFT_43810</name>
</gene>
<comment type="caution">
    <text evidence="1">The sequence shown here is derived from an EMBL/GenBank/DDBJ whole genome shotgun (WGS) entry which is preliminary data.</text>
</comment>
<protein>
    <submittedName>
        <fullName evidence="1">Uncharacterized protein</fullName>
    </submittedName>
</protein>
<evidence type="ECO:0000313" key="2">
    <source>
        <dbReference type="Proteomes" id="UP000799441"/>
    </source>
</evidence>
<dbReference type="AlphaFoldDB" id="A0A9P4QD98"/>
<evidence type="ECO:0000313" key="1">
    <source>
        <dbReference type="EMBL" id="KAF2722704.1"/>
    </source>
</evidence>
<name>A0A9P4QD98_9PEZI</name>
<proteinExistence type="predicted"/>
<dbReference type="Proteomes" id="UP000799441">
    <property type="component" value="Unassembled WGS sequence"/>
</dbReference>
<organism evidence="1 2">
    <name type="scientific">Polychaeton citri CBS 116435</name>
    <dbReference type="NCBI Taxonomy" id="1314669"/>
    <lineage>
        <taxon>Eukaryota</taxon>
        <taxon>Fungi</taxon>
        <taxon>Dikarya</taxon>
        <taxon>Ascomycota</taxon>
        <taxon>Pezizomycotina</taxon>
        <taxon>Dothideomycetes</taxon>
        <taxon>Dothideomycetidae</taxon>
        <taxon>Capnodiales</taxon>
        <taxon>Capnodiaceae</taxon>
        <taxon>Polychaeton</taxon>
    </lineage>
</organism>
<keyword evidence="2" id="KW-1185">Reference proteome</keyword>
<sequence>MHWCWVRTRLFSSATASIRGRCTSGHTITSAEVWLPEGENPCRQNASLSAVLLSCCPAGAVAGSLTDSSASASASASVSAAAAATAATAATPCRFGDWEGGGGNAVKLRNRSQVLDSSQLQHARCSTEGGSCGADLDTHRRHRAASAGIPCGVCE</sequence>
<reference evidence="1" key="1">
    <citation type="journal article" date="2020" name="Stud. Mycol.">
        <title>101 Dothideomycetes genomes: a test case for predicting lifestyles and emergence of pathogens.</title>
        <authorList>
            <person name="Haridas S."/>
            <person name="Albert R."/>
            <person name="Binder M."/>
            <person name="Bloem J."/>
            <person name="Labutti K."/>
            <person name="Salamov A."/>
            <person name="Andreopoulos B."/>
            <person name="Baker S."/>
            <person name="Barry K."/>
            <person name="Bills G."/>
            <person name="Bluhm B."/>
            <person name="Cannon C."/>
            <person name="Castanera R."/>
            <person name="Culley D."/>
            <person name="Daum C."/>
            <person name="Ezra D."/>
            <person name="Gonzalez J."/>
            <person name="Henrissat B."/>
            <person name="Kuo A."/>
            <person name="Liang C."/>
            <person name="Lipzen A."/>
            <person name="Lutzoni F."/>
            <person name="Magnuson J."/>
            <person name="Mondo S."/>
            <person name="Nolan M."/>
            <person name="Ohm R."/>
            <person name="Pangilinan J."/>
            <person name="Park H.-J."/>
            <person name="Ramirez L."/>
            <person name="Alfaro M."/>
            <person name="Sun H."/>
            <person name="Tritt A."/>
            <person name="Yoshinaga Y."/>
            <person name="Zwiers L.-H."/>
            <person name="Turgeon B."/>
            <person name="Goodwin S."/>
            <person name="Spatafora J."/>
            <person name="Crous P."/>
            <person name="Grigoriev I."/>
        </authorList>
    </citation>
    <scope>NUCLEOTIDE SEQUENCE</scope>
    <source>
        <strain evidence="1">CBS 116435</strain>
    </source>
</reference>
<dbReference type="EMBL" id="MU003781">
    <property type="protein sequence ID" value="KAF2722704.1"/>
    <property type="molecule type" value="Genomic_DNA"/>
</dbReference>
<accession>A0A9P4QD98</accession>